<protein>
    <submittedName>
        <fullName evidence="1">Uncharacterized protein</fullName>
    </submittedName>
</protein>
<sequence>KSMRARFSRHARRVFEHGHRLFLFGIAIMPTTARLLRFDRTSTLFSEPFDWHHTPHLSDFFLRLGQMTSGQRGHDTSAM</sequence>
<feature type="non-terminal residue" evidence="1">
    <location>
        <position position="1"/>
    </location>
</feature>
<gene>
    <name evidence="1" type="ORF">K488DRAFT_38102</name>
</gene>
<proteinExistence type="predicted"/>
<accession>A0ACB8QFV2</accession>
<reference evidence="1" key="1">
    <citation type="submission" date="2021-02" db="EMBL/GenBank/DDBJ databases">
        <authorList>
            <consortium name="DOE Joint Genome Institute"/>
            <person name="Ahrendt S."/>
            <person name="Looney B.P."/>
            <person name="Miyauchi S."/>
            <person name="Morin E."/>
            <person name="Drula E."/>
            <person name="Courty P.E."/>
            <person name="Chicoki N."/>
            <person name="Fauchery L."/>
            <person name="Kohler A."/>
            <person name="Kuo A."/>
            <person name="Labutti K."/>
            <person name="Pangilinan J."/>
            <person name="Lipzen A."/>
            <person name="Riley R."/>
            <person name="Andreopoulos W."/>
            <person name="He G."/>
            <person name="Johnson J."/>
            <person name="Barry K.W."/>
            <person name="Grigoriev I.V."/>
            <person name="Nagy L."/>
            <person name="Hibbett D."/>
            <person name="Henrissat B."/>
            <person name="Matheny P.B."/>
            <person name="Labbe J."/>
            <person name="Martin F."/>
        </authorList>
    </citation>
    <scope>NUCLEOTIDE SEQUENCE</scope>
    <source>
        <strain evidence="1">EC-137</strain>
    </source>
</reference>
<feature type="non-terminal residue" evidence="1">
    <location>
        <position position="79"/>
    </location>
</feature>
<comment type="caution">
    <text evidence="1">The sequence shown here is derived from an EMBL/GenBank/DDBJ whole genome shotgun (WGS) entry which is preliminary data.</text>
</comment>
<evidence type="ECO:0000313" key="2">
    <source>
        <dbReference type="Proteomes" id="UP000814128"/>
    </source>
</evidence>
<name>A0ACB8QFV2_9AGAM</name>
<dbReference type="Proteomes" id="UP000814128">
    <property type="component" value="Unassembled WGS sequence"/>
</dbReference>
<keyword evidence="2" id="KW-1185">Reference proteome</keyword>
<evidence type="ECO:0000313" key="1">
    <source>
        <dbReference type="EMBL" id="KAI0030629.1"/>
    </source>
</evidence>
<dbReference type="EMBL" id="MU273612">
    <property type="protein sequence ID" value="KAI0030629.1"/>
    <property type="molecule type" value="Genomic_DNA"/>
</dbReference>
<organism evidence="1 2">
    <name type="scientific">Vararia minispora EC-137</name>
    <dbReference type="NCBI Taxonomy" id="1314806"/>
    <lineage>
        <taxon>Eukaryota</taxon>
        <taxon>Fungi</taxon>
        <taxon>Dikarya</taxon>
        <taxon>Basidiomycota</taxon>
        <taxon>Agaricomycotina</taxon>
        <taxon>Agaricomycetes</taxon>
        <taxon>Russulales</taxon>
        <taxon>Lachnocladiaceae</taxon>
        <taxon>Vararia</taxon>
    </lineage>
</organism>
<reference evidence="1" key="2">
    <citation type="journal article" date="2022" name="New Phytol.">
        <title>Evolutionary transition to the ectomycorrhizal habit in the genomes of a hyperdiverse lineage of mushroom-forming fungi.</title>
        <authorList>
            <person name="Looney B."/>
            <person name="Miyauchi S."/>
            <person name="Morin E."/>
            <person name="Drula E."/>
            <person name="Courty P.E."/>
            <person name="Kohler A."/>
            <person name="Kuo A."/>
            <person name="LaButti K."/>
            <person name="Pangilinan J."/>
            <person name="Lipzen A."/>
            <person name="Riley R."/>
            <person name="Andreopoulos W."/>
            <person name="He G."/>
            <person name="Johnson J."/>
            <person name="Nolan M."/>
            <person name="Tritt A."/>
            <person name="Barry K.W."/>
            <person name="Grigoriev I.V."/>
            <person name="Nagy L.G."/>
            <person name="Hibbett D."/>
            <person name="Henrissat B."/>
            <person name="Matheny P.B."/>
            <person name="Labbe J."/>
            <person name="Martin F.M."/>
        </authorList>
    </citation>
    <scope>NUCLEOTIDE SEQUENCE</scope>
    <source>
        <strain evidence="1">EC-137</strain>
    </source>
</reference>